<name>A0AAD5ILX6_ACENE</name>
<keyword evidence="2" id="KW-1185">Reference proteome</keyword>
<gene>
    <name evidence="1" type="ORF">LWI28_008984</name>
</gene>
<accession>A0AAD5ILX6</accession>
<protein>
    <submittedName>
        <fullName evidence="1">Uncharacterized protein</fullName>
    </submittedName>
</protein>
<evidence type="ECO:0000313" key="1">
    <source>
        <dbReference type="EMBL" id="KAI9169212.1"/>
    </source>
</evidence>
<comment type="caution">
    <text evidence="1">The sequence shown here is derived from an EMBL/GenBank/DDBJ whole genome shotgun (WGS) entry which is preliminary data.</text>
</comment>
<reference evidence="1" key="1">
    <citation type="journal article" date="2022" name="Plant J.">
        <title>Strategies of tolerance reflected in two North American maple genomes.</title>
        <authorList>
            <person name="McEvoy S.L."/>
            <person name="Sezen U.U."/>
            <person name="Trouern-Trend A."/>
            <person name="McMahon S.M."/>
            <person name="Schaberg P.G."/>
            <person name="Yang J."/>
            <person name="Wegrzyn J.L."/>
            <person name="Swenson N.G."/>
        </authorList>
    </citation>
    <scope>NUCLEOTIDE SEQUENCE</scope>
    <source>
        <strain evidence="1">91603</strain>
    </source>
</reference>
<evidence type="ECO:0000313" key="2">
    <source>
        <dbReference type="Proteomes" id="UP001064489"/>
    </source>
</evidence>
<dbReference type="AlphaFoldDB" id="A0AAD5ILX6"/>
<organism evidence="1 2">
    <name type="scientific">Acer negundo</name>
    <name type="common">Box elder</name>
    <dbReference type="NCBI Taxonomy" id="4023"/>
    <lineage>
        <taxon>Eukaryota</taxon>
        <taxon>Viridiplantae</taxon>
        <taxon>Streptophyta</taxon>
        <taxon>Embryophyta</taxon>
        <taxon>Tracheophyta</taxon>
        <taxon>Spermatophyta</taxon>
        <taxon>Magnoliopsida</taxon>
        <taxon>eudicotyledons</taxon>
        <taxon>Gunneridae</taxon>
        <taxon>Pentapetalae</taxon>
        <taxon>rosids</taxon>
        <taxon>malvids</taxon>
        <taxon>Sapindales</taxon>
        <taxon>Sapindaceae</taxon>
        <taxon>Hippocastanoideae</taxon>
        <taxon>Acereae</taxon>
        <taxon>Acer</taxon>
    </lineage>
</organism>
<dbReference type="Proteomes" id="UP001064489">
    <property type="component" value="Chromosome 7"/>
</dbReference>
<dbReference type="EMBL" id="JAJSOW010000104">
    <property type="protein sequence ID" value="KAI9169212.1"/>
    <property type="molecule type" value="Genomic_DNA"/>
</dbReference>
<reference evidence="1" key="2">
    <citation type="submission" date="2023-02" db="EMBL/GenBank/DDBJ databases">
        <authorList>
            <person name="Swenson N.G."/>
            <person name="Wegrzyn J.L."/>
            <person name="Mcevoy S.L."/>
        </authorList>
    </citation>
    <scope>NUCLEOTIDE SEQUENCE</scope>
    <source>
        <strain evidence="1">91603</strain>
        <tissue evidence="1">Leaf</tissue>
    </source>
</reference>
<sequence>MGLEAKSGAGPSLSNTGTLVLGPFPLAWQRGSGAKAGVVGASFDGGMGSTLNGSAQIEQGRLFWPMSHGWRRRSRDWMGQADLGNTSASFLQDSGE</sequence>
<proteinExistence type="predicted"/>